<accession>A0ACC4DNP6</accession>
<proteinExistence type="predicted"/>
<sequence length="124" mass="13997">MSDRPQLNYTIDPSTNPATWPGPIPTSSYIDICKVDVIYVNINAASDFTLLRTGTNELIQHAVIQVTKHLARGLYRIISMNVSEYSCVVVMSTEKPRSELMWKNGFPWDNETDPTDPQPEVVLK</sequence>
<keyword evidence="2" id="KW-1185">Reference proteome</keyword>
<reference evidence="1" key="1">
    <citation type="submission" date="2024-12" db="EMBL/GenBank/DDBJ databases">
        <title>Comparative genomics and development of molecular markers within Purpureocillium lilacinum and among Purpureocillium species.</title>
        <authorList>
            <person name="Yeh Z.-Y."/>
            <person name="Ni N.-T."/>
            <person name="Lo P.-H."/>
            <person name="Mushyakhwo K."/>
            <person name="Lin C.-F."/>
            <person name="Nai Y.-S."/>
        </authorList>
    </citation>
    <scope>NUCLEOTIDE SEQUENCE</scope>
    <source>
        <strain evidence="1">NCHU-NPUST-175</strain>
    </source>
</reference>
<protein>
    <submittedName>
        <fullName evidence="1">Uncharacterized protein</fullName>
    </submittedName>
</protein>
<evidence type="ECO:0000313" key="1">
    <source>
        <dbReference type="EMBL" id="KAL3957467.1"/>
    </source>
</evidence>
<dbReference type="EMBL" id="JBGNUJ010000007">
    <property type="protein sequence ID" value="KAL3957467.1"/>
    <property type="molecule type" value="Genomic_DNA"/>
</dbReference>
<comment type="caution">
    <text evidence="1">The sequence shown here is derived from an EMBL/GenBank/DDBJ whole genome shotgun (WGS) entry which is preliminary data.</text>
</comment>
<name>A0ACC4DNP6_PURLI</name>
<evidence type="ECO:0000313" key="2">
    <source>
        <dbReference type="Proteomes" id="UP001638806"/>
    </source>
</evidence>
<dbReference type="Proteomes" id="UP001638806">
    <property type="component" value="Unassembled WGS sequence"/>
</dbReference>
<gene>
    <name evidence="1" type="ORF">ACCO45_008045</name>
</gene>
<organism evidence="1 2">
    <name type="scientific">Purpureocillium lilacinum</name>
    <name type="common">Paecilomyces lilacinus</name>
    <dbReference type="NCBI Taxonomy" id="33203"/>
    <lineage>
        <taxon>Eukaryota</taxon>
        <taxon>Fungi</taxon>
        <taxon>Dikarya</taxon>
        <taxon>Ascomycota</taxon>
        <taxon>Pezizomycotina</taxon>
        <taxon>Sordariomycetes</taxon>
        <taxon>Hypocreomycetidae</taxon>
        <taxon>Hypocreales</taxon>
        <taxon>Ophiocordycipitaceae</taxon>
        <taxon>Purpureocillium</taxon>
    </lineage>
</organism>